<name>A0A6A7K508_9FIRM</name>
<evidence type="ECO:0000313" key="2">
    <source>
        <dbReference type="Proteomes" id="UP000440004"/>
    </source>
</evidence>
<dbReference type="EMBL" id="WHNX01000002">
    <property type="protein sequence ID" value="MPW24546.1"/>
    <property type="molecule type" value="Genomic_DNA"/>
</dbReference>
<proteinExistence type="predicted"/>
<keyword evidence="2" id="KW-1185">Reference proteome</keyword>
<gene>
    <name evidence="1" type="ORF">GC105_01900</name>
</gene>
<evidence type="ECO:0000313" key="1">
    <source>
        <dbReference type="EMBL" id="MPW24546.1"/>
    </source>
</evidence>
<dbReference type="AlphaFoldDB" id="A0A6A7K508"/>
<accession>A0A6A7K508</accession>
<comment type="caution">
    <text evidence="1">The sequence shown here is derived from an EMBL/GenBank/DDBJ whole genome shotgun (WGS) entry which is preliminary data.</text>
</comment>
<sequence length="70" mass="8036">MIIFNNQEFEYIDNVTISQFIQIMKDRKVLNSHNALLITKNNKLISPSEIYIEKVKDGDIINARVMPVGG</sequence>
<dbReference type="Proteomes" id="UP000440004">
    <property type="component" value="Unassembled WGS sequence"/>
</dbReference>
<protein>
    <recommendedName>
        <fullName evidence="3">Thiamine biosynthesis protein ThiS</fullName>
    </recommendedName>
</protein>
<reference evidence="1 2" key="1">
    <citation type="submission" date="2019-10" db="EMBL/GenBank/DDBJ databases">
        <title>Alkalibaculum tamaniensis sp.nov., a new alkaliphilic acetogen, isolated on methoxylated aromatics from a mud volcano.</title>
        <authorList>
            <person name="Khomyakova M.A."/>
            <person name="Merkel A.Y."/>
            <person name="Bonch-Osmolovskaya E.A."/>
            <person name="Slobodkin A.I."/>
        </authorList>
    </citation>
    <scope>NUCLEOTIDE SEQUENCE [LARGE SCALE GENOMIC DNA]</scope>
    <source>
        <strain evidence="1 2">M08DMB</strain>
    </source>
</reference>
<evidence type="ECO:0008006" key="3">
    <source>
        <dbReference type="Google" id="ProtNLM"/>
    </source>
</evidence>
<organism evidence="1 2">
    <name type="scientific">Alkalibaculum sporogenes</name>
    <dbReference type="NCBI Taxonomy" id="2655001"/>
    <lineage>
        <taxon>Bacteria</taxon>
        <taxon>Bacillati</taxon>
        <taxon>Bacillota</taxon>
        <taxon>Clostridia</taxon>
        <taxon>Eubacteriales</taxon>
        <taxon>Eubacteriaceae</taxon>
        <taxon>Alkalibaculum</taxon>
    </lineage>
</organism>